<dbReference type="RefSeq" id="WP_094504677.1">
    <property type="nucleotide sequence ID" value="NZ_NGPH01000030.1"/>
</dbReference>
<organism evidence="2 3">
    <name type="scientific">Limosilactobacillus reuteri</name>
    <name type="common">Lactobacillus reuteri</name>
    <dbReference type="NCBI Taxonomy" id="1598"/>
    <lineage>
        <taxon>Bacteria</taxon>
        <taxon>Bacillati</taxon>
        <taxon>Bacillota</taxon>
        <taxon>Bacilli</taxon>
        <taxon>Lactobacillales</taxon>
        <taxon>Lactobacillaceae</taxon>
        <taxon>Limosilactobacillus</taxon>
    </lineage>
</organism>
<dbReference type="AlphaFoldDB" id="A0A256VJK7"/>
<protein>
    <submittedName>
        <fullName evidence="2">Uncharacterized protein</fullName>
    </submittedName>
</protein>
<dbReference type="EMBL" id="NGQC01000030">
    <property type="protein sequence ID" value="OYT03682.1"/>
    <property type="molecule type" value="Genomic_DNA"/>
</dbReference>
<gene>
    <name evidence="2" type="ORF">CBG21_04755</name>
</gene>
<reference evidence="2 3" key="2">
    <citation type="submission" date="2017-09" db="EMBL/GenBank/DDBJ databases">
        <title>Tripartite evolution among Lactobacillus johnsonii, Lactobacillus taiwanensis, Lactobacillus reuteri and their rodent host.</title>
        <authorList>
            <person name="Wang T."/>
            <person name="Knowles S."/>
            <person name="Cheng C."/>
        </authorList>
    </citation>
    <scope>NUCLEOTIDE SEQUENCE [LARGE SCALE GENOMIC DNA]</scope>
    <source>
        <strain evidence="2 3">103v</strain>
    </source>
</reference>
<dbReference type="Proteomes" id="UP000216122">
    <property type="component" value="Unassembled WGS sequence"/>
</dbReference>
<feature type="region of interest" description="Disordered" evidence="1">
    <location>
        <begin position="107"/>
        <end position="133"/>
    </location>
</feature>
<proteinExistence type="predicted"/>
<evidence type="ECO:0000313" key="2">
    <source>
        <dbReference type="EMBL" id="OYT03682.1"/>
    </source>
</evidence>
<evidence type="ECO:0000313" key="3">
    <source>
        <dbReference type="Proteomes" id="UP000216122"/>
    </source>
</evidence>
<evidence type="ECO:0000256" key="1">
    <source>
        <dbReference type="SAM" id="MobiDB-lite"/>
    </source>
</evidence>
<sequence length="133" mass="15141">MAKTVTLKATNVLGKDFTIMDSMGNIKKINEGIKQIYKRIDTLDQKKETVLFAEYNEVITDEVVKQVAKLLNLSKDDAKKLEDMSYNDLFTFYSTAVSEFTGMTTPSVRQMQKNQEKAMQALNNEDPKQSSEN</sequence>
<name>A0A256VJK7_LIMRT</name>
<reference evidence="3" key="1">
    <citation type="submission" date="2017-05" db="EMBL/GenBank/DDBJ databases">
        <authorList>
            <person name="Lin X.B."/>
            <person name="Stothard P."/>
            <person name="Tasseva G."/>
            <person name="Walter J."/>
        </authorList>
    </citation>
    <scope>NUCLEOTIDE SEQUENCE [LARGE SCALE GENOMIC DNA]</scope>
    <source>
        <strain evidence="3">103v</strain>
    </source>
</reference>
<comment type="caution">
    <text evidence="2">The sequence shown here is derived from an EMBL/GenBank/DDBJ whole genome shotgun (WGS) entry which is preliminary data.</text>
</comment>
<accession>A0A256VJK7</accession>